<dbReference type="RefSeq" id="WP_072575628.1">
    <property type="nucleotide sequence ID" value="NZ_LWHB01000017.1"/>
</dbReference>
<dbReference type="NCBIfam" id="TIGR01704">
    <property type="entry name" value="MTA_SAH-Nsdase"/>
    <property type="match status" value="1"/>
</dbReference>
<dbReference type="InterPro" id="IPR035994">
    <property type="entry name" value="Nucleoside_phosphorylase_sf"/>
</dbReference>
<comment type="catalytic activity">
    <reaction evidence="6">
        <text>S-methyl-5'-thioadenosine + H2O = 5-(methylsulfanyl)-D-ribose + adenine</text>
        <dbReference type="Rhea" id="RHEA:13617"/>
        <dbReference type="ChEBI" id="CHEBI:15377"/>
        <dbReference type="ChEBI" id="CHEBI:16708"/>
        <dbReference type="ChEBI" id="CHEBI:17509"/>
        <dbReference type="ChEBI" id="CHEBI:78440"/>
        <dbReference type="EC" id="3.2.2.9"/>
    </reaction>
</comment>
<dbReference type="Proteomes" id="UP000254601">
    <property type="component" value="Unassembled WGS sequence"/>
</dbReference>
<accession>A0A380MTC8</accession>
<evidence type="ECO:0000313" key="8">
    <source>
        <dbReference type="EMBL" id="SUO95850.1"/>
    </source>
</evidence>
<sequence>MNTTTAIIGAMPQELDTLVKTIENIRTDTKYGLTFYQGVYKGKNVVLTLSGIGKVNAAMATTIAIDAFSANQVINTGSAGGIGDGLHIGDIVIGKEIAHHDVDVTAFGYEKGQVPKMPLYFSSDKRLLSLASQAASVFENAYIHEGLIISGDSFIGSKQKIKELTTVFPKVSACEMESAAIAQVCYCANIPFVIIRAISDHANQEANMSFEAFIEHAGKRSAQMVLKILEMDD</sequence>
<dbReference type="GO" id="GO:0008930">
    <property type="term" value="F:methylthioadenosine nucleosidase activity"/>
    <property type="evidence" value="ECO:0007669"/>
    <property type="project" value="UniProtKB-UniRule"/>
</dbReference>
<dbReference type="CDD" id="cd09008">
    <property type="entry name" value="MTAN"/>
    <property type="match status" value="1"/>
</dbReference>
<dbReference type="HAMAP" id="MF_01684">
    <property type="entry name" value="Salvage_MtnN"/>
    <property type="match status" value="1"/>
</dbReference>
<dbReference type="OrthoDB" id="9792278at2"/>
<keyword evidence="3 6" id="KW-0378">Hydrolase</keyword>
<dbReference type="EC" id="3.2.2.9" evidence="6"/>
<name>A0A380MTC8_9GAMM</name>
<dbReference type="SUPFAM" id="SSF53167">
    <property type="entry name" value="Purine and uridine phosphorylases"/>
    <property type="match status" value="1"/>
</dbReference>
<comment type="pathway">
    <text evidence="1 6">Amino-acid biosynthesis; L-methionine biosynthesis via salvage pathway; S-methyl-5-thio-alpha-D-ribose 1-phosphate from S-methyl-5'-thioadenosine (hydrolase route): step 1/2.</text>
</comment>
<feature type="domain" description="Nucleoside phosphorylase" evidence="7">
    <location>
        <begin position="5"/>
        <end position="230"/>
    </location>
</feature>
<feature type="binding site" evidence="6">
    <location>
        <begin position="176"/>
        <end position="177"/>
    </location>
    <ligand>
        <name>substrate</name>
    </ligand>
</feature>
<dbReference type="PANTHER" id="PTHR46832">
    <property type="entry name" value="5'-METHYLTHIOADENOSINE/S-ADENOSYLHOMOCYSTEINE NUCLEOSIDASE"/>
    <property type="match status" value="1"/>
</dbReference>
<keyword evidence="4 6" id="KW-0486">Methionine biosynthesis</keyword>
<keyword evidence="8" id="KW-0326">Glycosidase</keyword>
<dbReference type="EMBL" id="UHIC01000001">
    <property type="protein sequence ID" value="SUO95850.1"/>
    <property type="molecule type" value="Genomic_DNA"/>
</dbReference>
<protein>
    <recommendedName>
        <fullName evidence="6">5'-methylthioadenosine/S-adenosylhomocysteine nucleosidase</fullName>
        <shortName evidence="6">MTA/SAH nucleosidase</shortName>
        <shortName evidence="6">MTAN</shortName>
        <ecNumber evidence="6">3.2.2.9</ecNumber>
    </recommendedName>
    <alternativeName>
        <fullName evidence="6">5'-deoxyadenosine nucleosidase</fullName>
        <shortName evidence="6">DOA nucleosidase</shortName>
        <shortName evidence="6">dAdo nucleosidase</shortName>
    </alternativeName>
    <alternativeName>
        <fullName evidence="6">5'-methylthioadenosine nucleosidase</fullName>
        <shortName evidence="6">MTA nucleosidase</shortName>
    </alternativeName>
    <alternativeName>
        <fullName evidence="6">S-adenosylhomocysteine nucleosidase</fullName>
        <shortName evidence="6">AdoHcy nucleosidase</shortName>
        <shortName evidence="6">SAH nucleosidase</shortName>
        <shortName evidence="6">SRH nucleosidase</shortName>
    </alternativeName>
</protein>
<dbReference type="InterPro" id="IPR000845">
    <property type="entry name" value="Nucleoside_phosphorylase_d"/>
</dbReference>
<dbReference type="GO" id="GO:0008782">
    <property type="term" value="F:adenosylhomocysteine nucleosidase activity"/>
    <property type="evidence" value="ECO:0007669"/>
    <property type="project" value="UniProtKB-UniRule"/>
</dbReference>
<dbReference type="UniPathway" id="UPA00904">
    <property type="reaction ID" value="UER00871"/>
</dbReference>
<feature type="active site" description="Proton acceptor" evidence="6">
    <location>
        <position position="14"/>
    </location>
</feature>
<evidence type="ECO:0000256" key="4">
    <source>
        <dbReference type="ARBA" id="ARBA00023167"/>
    </source>
</evidence>
<feature type="binding site" evidence="6">
    <location>
        <position position="80"/>
    </location>
    <ligand>
        <name>substrate</name>
    </ligand>
</feature>
<dbReference type="FunFam" id="3.40.50.1580:FF:000001">
    <property type="entry name" value="MTA/SAH nucleosidase family protein"/>
    <property type="match status" value="1"/>
</dbReference>
<dbReference type="GO" id="GO:0019284">
    <property type="term" value="P:L-methionine salvage from S-adenosylmethionine"/>
    <property type="evidence" value="ECO:0007669"/>
    <property type="project" value="TreeGrafter"/>
</dbReference>
<comment type="function">
    <text evidence="6">Catalyzes the irreversible cleavage of the glycosidic bond in both 5'-methylthioadenosine (MTA) and S-adenosylhomocysteine (SAH/AdoHcy) to adenine and the corresponding thioribose, 5'-methylthioribose and S-ribosylhomocysteine, respectively. Also cleaves 5'-deoxyadenosine, a toxic by-product of radical S-adenosylmethionine (SAM) enzymes, into 5-deoxyribose and adenine.</text>
</comment>
<evidence type="ECO:0000313" key="9">
    <source>
        <dbReference type="Proteomes" id="UP000254601"/>
    </source>
</evidence>
<comment type="catalytic activity">
    <reaction evidence="5">
        <text>5'-deoxyadenosine + H2O = 5-deoxy-D-ribose + adenine</text>
        <dbReference type="Rhea" id="RHEA:29859"/>
        <dbReference type="ChEBI" id="CHEBI:15377"/>
        <dbReference type="ChEBI" id="CHEBI:16708"/>
        <dbReference type="ChEBI" id="CHEBI:17319"/>
        <dbReference type="ChEBI" id="CHEBI:149540"/>
        <dbReference type="EC" id="3.2.2.9"/>
    </reaction>
    <physiologicalReaction direction="left-to-right" evidence="5">
        <dbReference type="Rhea" id="RHEA:29860"/>
    </physiologicalReaction>
</comment>
<keyword evidence="2 6" id="KW-0028">Amino-acid biosynthesis</keyword>
<evidence type="ECO:0000256" key="2">
    <source>
        <dbReference type="ARBA" id="ARBA00022605"/>
    </source>
</evidence>
<feature type="binding site" evidence="6">
    <location>
        <position position="155"/>
    </location>
    <ligand>
        <name>substrate</name>
    </ligand>
</feature>
<dbReference type="GO" id="GO:0019509">
    <property type="term" value="P:L-methionine salvage from methylthioadenosine"/>
    <property type="evidence" value="ECO:0007669"/>
    <property type="project" value="UniProtKB-UniRule"/>
</dbReference>
<dbReference type="PANTHER" id="PTHR46832:SF1">
    <property type="entry name" value="5'-METHYLTHIOADENOSINE_S-ADENOSYLHOMOCYSTEINE NUCLEOSIDASE"/>
    <property type="match status" value="1"/>
</dbReference>
<gene>
    <name evidence="8" type="primary">mtnN_2</name>
    <name evidence="6" type="synonym">mtnN</name>
    <name evidence="8" type="ORF">NCTC13337_01614</name>
</gene>
<evidence type="ECO:0000256" key="1">
    <source>
        <dbReference type="ARBA" id="ARBA00004945"/>
    </source>
</evidence>
<evidence type="ECO:0000256" key="3">
    <source>
        <dbReference type="ARBA" id="ARBA00022801"/>
    </source>
</evidence>
<dbReference type="Pfam" id="PF01048">
    <property type="entry name" value="PNP_UDP_1"/>
    <property type="match status" value="1"/>
</dbReference>
<evidence type="ECO:0000259" key="7">
    <source>
        <dbReference type="Pfam" id="PF01048"/>
    </source>
</evidence>
<feature type="active site" description="Proton donor" evidence="6">
    <location>
        <position position="200"/>
    </location>
</feature>
<evidence type="ECO:0000256" key="6">
    <source>
        <dbReference type="HAMAP-Rule" id="MF_01684"/>
    </source>
</evidence>
<dbReference type="GO" id="GO:0005829">
    <property type="term" value="C:cytosol"/>
    <property type="evidence" value="ECO:0007669"/>
    <property type="project" value="TreeGrafter"/>
</dbReference>
<comment type="catalytic activity">
    <reaction evidence="6">
        <text>S-adenosyl-L-homocysteine + H2O = S-(5-deoxy-D-ribos-5-yl)-L-homocysteine + adenine</text>
        <dbReference type="Rhea" id="RHEA:17805"/>
        <dbReference type="ChEBI" id="CHEBI:15377"/>
        <dbReference type="ChEBI" id="CHEBI:16708"/>
        <dbReference type="ChEBI" id="CHEBI:57856"/>
        <dbReference type="ChEBI" id="CHEBI:58195"/>
        <dbReference type="EC" id="3.2.2.9"/>
    </reaction>
</comment>
<comment type="similarity">
    <text evidence="6">Belongs to the PNP/UDP phosphorylase family. MtnN subfamily.</text>
</comment>
<evidence type="ECO:0000256" key="5">
    <source>
        <dbReference type="ARBA" id="ARBA00050313"/>
    </source>
</evidence>
<dbReference type="NCBIfam" id="NF004079">
    <property type="entry name" value="PRK05584.1"/>
    <property type="match status" value="1"/>
</dbReference>
<dbReference type="InterPro" id="IPR010049">
    <property type="entry name" value="MTA_SAH_Nsdase"/>
</dbReference>
<dbReference type="Gene3D" id="3.40.50.1580">
    <property type="entry name" value="Nucleoside phosphorylase domain"/>
    <property type="match status" value="1"/>
</dbReference>
<keyword evidence="9" id="KW-1185">Reference proteome</keyword>
<dbReference type="GO" id="GO:0009164">
    <property type="term" value="P:nucleoside catabolic process"/>
    <property type="evidence" value="ECO:0007669"/>
    <property type="project" value="InterPro"/>
</dbReference>
<proteinExistence type="inferred from homology"/>
<reference evidence="8 9" key="1">
    <citation type="submission" date="2018-06" db="EMBL/GenBank/DDBJ databases">
        <authorList>
            <consortium name="Pathogen Informatics"/>
            <person name="Doyle S."/>
        </authorList>
    </citation>
    <scope>NUCLEOTIDE SEQUENCE [LARGE SCALE GENOMIC DNA]</scope>
    <source>
        <strain evidence="8 9">NCTC13337</strain>
    </source>
</reference>
<organism evidence="8 9">
    <name type="scientific">Suttonella ornithocola</name>
    <dbReference type="NCBI Taxonomy" id="279832"/>
    <lineage>
        <taxon>Bacteria</taxon>
        <taxon>Pseudomonadati</taxon>
        <taxon>Pseudomonadota</taxon>
        <taxon>Gammaproteobacteria</taxon>
        <taxon>Cardiobacteriales</taxon>
        <taxon>Cardiobacteriaceae</taxon>
        <taxon>Suttonella</taxon>
    </lineage>
</organism>
<dbReference type="AlphaFoldDB" id="A0A380MTC8"/>